<proteinExistence type="predicted"/>
<evidence type="ECO:0000313" key="2">
    <source>
        <dbReference type="Proteomes" id="UP001281203"/>
    </source>
</evidence>
<protein>
    <submittedName>
        <fullName evidence="1">Uncharacterized protein</fullName>
    </submittedName>
</protein>
<dbReference type="RefSeq" id="WP_317065585.1">
    <property type="nucleotide sequence ID" value="NZ_WBKO01000002.1"/>
</dbReference>
<evidence type="ECO:0000313" key="1">
    <source>
        <dbReference type="EMBL" id="MDV2482492.1"/>
    </source>
</evidence>
<name>A0ABU3X4E3_9EURY</name>
<comment type="caution">
    <text evidence="1">The sequence shown here is derived from an EMBL/GenBank/DDBJ whole genome shotgun (WGS) entry which is preliminary data.</text>
</comment>
<sequence length="148" mass="16856">MRKYLIFGLIIALCVCTAPAAACDPYDPHTQGYWKNHPENWPVPPHYVQGLKYEDNFHLSGQNWMALLQTPPRGGNAYYTLAHQYIAAVLNMYSGNWAPYAKIDEAEALFADYKPEEIGKLKGNDPLRQQFISLAEYLDDYNNGRLKG</sequence>
<reference evidence="1 2" key="1">
    <citation type="submission" date="2019-10" db="EMBL/GenBank/DDBJ databases">
        <title>Isolation and characterization of Methanoculleus sp. Wushi-C6 from a hot spring well.</title>
        <authorList>
            <person name="Chen S.-C."/>
            <person name="Lan Z.-H."/>
            <person name="You Y.-T."/>
            <person name="Lai M.-C."/>
        </authorList>
    </citation>
    <scope>NUCLEOTIDE SEQUENCE [LARGE SCALE GENOMIC DNA]</scope>
    <source>
        <strain evidence="1 2">Wushi-C6</strain>
    </source>
</reference>
<organism evidence="1 2">
    <name type="scientific">Methanoculleus caldifontis</name>
    <dbReference type="NCBI Taxonomy" id="2651577"/>
    <lineage>
        <taxon>Archaea</taxon>
        <taxon>Methanobacteriati</taxon>
        <taxon>Methanobacteriota</taxon>
        <taxon>Stenosarchaea group</taxon>
        <taxon>Methanomicrobia</taxon>
        <taxon>Methanomicrobiales</taxon>
        <taxon>Methanomicrobiaceae</taxon>
        <taxon>Methanoculleus</taxon>
    </lineage>
</organism>
<gene>
    <name evidence="1" type="ORF">F8E02_10870</name>
</gene>
<dbReference type="EMBL" id="WBKO01000002">
    <property type="protein sequence ID" value="MDV2482492.1"/>
    <property type="molecule type" value="Genomic_DNA"/>
</dbReference>
<accession>A0ABU3X4E3</accession>
<dbReference type="Proteomes" id="UP001281203">
    <property type="component" value="Unassembled WGS sequence"/>
</dbReference>
<keyword evidence="2" id="KW-1185">Reference proteome</keyword>